<feature type="transmembrane region" description="Helical" evidence="2">
    <location>
        <begin position="33"/>
        <end position="51"/>
    </location>
</feature>
<dbReference type="Proteomes" id="UP000015453">
    <property type="component" value="Unassembled WGS sequence"/>
</dbReference>
<keyword evidence="4" id="KW-1185">Reference proteome</keyword>
<dbReference type="PANTHER" id="PTHR35297">
    <property type="entry name" value="PROTEIN, PUTATIVE-RELATED"/>
    <property type="match status" value="1"/>
</dbReference>
<comment type="caution">
    <text evidence="3">The sequence shown here is derived from an EMBL/GenBank/DDBJ whole genome shotgun (WGS) entry which is preliminary data.</text>
</comment>
<organism evidence="3 4">
    <name type="scientific">Genlisea aurea</name>
    <dbReference type="NCBI Taxonomy" id="192259"/>
    <lineage>
        <taxon>Eukaryota</taxon>
        <taxon>Viridiplantae</taxon>
        <taxon>Streptophyta</taxon>
        <taxon>Embryophyta</taxon>
        <taxon>Tracheophyta</taxon>
        <taxon>Spermatophyta</taxon>
        <taxon>Magnoliopsida</taxon>
        <taxon>eudicotyledons</taxon>
        <taxon>Gunneridae</taxon>
        <taxon>Pentapetalae</taxon>
        <taxon>asterids</taxon>
        <taxon>lamiids</taxon>
        <taxon>Lamiales</taxon>
        <taxon>Lentibulariaceae</taxon>
        <taxon>Genlisea</taxon>
    </lineage>
</organism>
<dbReference type="EMBL" id="AUSU01004410">
    <property type="protein sequence ID" value="EPS65138.1"/>
    <property type="molecule type" value="Genomic_DNA"/>
</dbReference>
<reference evidence="3 4" key="1">
    <citation type="journal article" date="2013" name="BMC Genomics">
        <title>The miniature genome of a carnivorous plant Genlisea aurea contains a low number of genes and short non-coding sequences.</title>
        <authorList>
            <person name="Leushkin E.V."/>
            <person name="Sutormin R.A."/>
            <person name="Nabieva E.R."/>
            <person name="Penin A.A."/>
            <person name="Kondrashov A.S."/>
            <person name="Logacheva M.D."/>
        </authorList>
    </citation>
    <scope>NUCLEOTIDE SEQUENCE [LARGE SCALE GENOMIC DNA]</scope>
</reference>
<keyword evidence="2" id="KW-0812">Transmembrane</keyword>
<feature type="region of interest" description="Disordered" evidence="1">
    <location>
        <begin position="1"/>
        <end position="29"/>
    </location>
</feature>
<evidence type="ECO:0000313" key="4">
    <source>
        <dbReference type="Proteomes" id="UP000015453"/>
    </source>
</evidence>
<dbReference type="PANTHER" id="PTHR35297:SF2">
    <property type="entry name" value="PROTEIN, PUTATIVE-RELATED"/>
    <property type="match status" value="1"/>
</dbReference>
<feature type="compositionally biased region" description="Basic and acidic residues" evidence="1">
    <location>
        <begin position="19"/>
        <end position="29"/>
    </location>
</feature>
<name>S8DPV7_9LAMI</name>
<evidence type="ECO:0000256" key="1">
    <source>
        <dbReference type="SAM" id="MobiDB-lite"/>
    </source>
</evidence>
<keyword evidence="2" id="KW-1133">Transmembrane helix</keyword>
<evidence type="ECO:0000256" key="2">
    <source>
        <dbReference type="SAM" id="Phobius"/>
    </source>
</evidence>
<evidence type="ECO:0000313" key="3">
    <source>
        <dbReference type="EMBL" id="EPS65138.1"/>
    </source>
</evidence>
<gene>
    <name evidence="3" type="ORF">M569_09647</name>
</gene>
<dbReference type="AlphaFoldDB" id="S8DPV7"/>
<proteinExistence type="predicted"/>
<keyword evidence="2" id="KW-0472">Membrane</keyword>
<protein>
    <submittedName>
        <fullName evidence="3">Uncharacterized protein</fullName>
    </submittedName>
</protein>
<accession>S8DPV7</accession>
<sequence>MHRQSLVGSPSSEQIPSEEEMKRPKPRNDSPEIYIHLIPLLTLLCFLLLFLSSHKPSEKDLAEFKAFSLSSSSSSESGNVKEDTSWAENFDKFAEVDAAKHRLLHRKMVGF</sequence>